<keyword evidence="3 8" id="KW-0812">Transmembrane</keyword>
<dbReference type="Gene3D" id="1.20.1540.10">
    <property type="entry name" value="Rhomboid-like"/>
    <property type="match status" value="1"/>
</dbReference>
<feature type="transmembrane region" description="Helical" evidence="8">
    <location>
        <begin position="116"/>
        <end position="136"/>
    </location>
</feature>
<dbReference type="PANTHER" id="PTHR43731">
    <property type="entry name" value="RHOMBOID PROTEASE"/>
    <property type="match status" value="1"/>
</dbReference>
<comment type="subcellular location">
    <subcellularLocation>
        <location evidence="1">Membrane</location>
        <topology evidence="1">Multi-pass membrane protein</topology>
    </subcellularLocation>
</comment>
<keyword evidence="5 8" id="KW-1133">Transmembrane helix</keyword>
<evidence type="ECO:0000256" key="4">
    <source>
        <dbReference type="ARBA" id="ARBA00022801"/>
    </source>
</evidence>
<evidence type="ECO:0000256" key="7">
    <source>
        <dbReference type="SAM" id="MobiDB-lite"/>
    </source>
</evidence>
<feature type="transmembrane region" description="Helical" evidence="8">
    <location>
        <begin position="191"/>
        <end position="212"/>
    </location>
</feature>
<feature type="transmembrane region" description="Helical" evidence="8">
    <location>
        <begin position="218"/>
        <end position="237"/>
    </location>
</feature>
<keyword evidence="11" id="KW-1185">Reference proteome</keyword>
<evidence type="ECO:0000256" key="6">
    <source>
        <dbReference type="ARBA" id="ARBA00023136"/>
    </source>
</evidence>
<feature type="region of interest" description="Disordered" evidence="7">
    <location>
        <begin position="1"/>
        <end position="20"/>
    </location>
</feature>
<sequence>MSEPQGPSEIEPIEDEPEQRREPVFNLPPVVLAVIGICAVVYLLQQYVLTQEQQLTLLYDGAFIPVLYTGQYGFDWFLFSRPFTYAFLHGSFAHIAINMVWLAAFGSPLANRLGTLWFALFFAVTGLASVALFWAMHPYGEAPLVGASGAISGMMGAAARFGFRTDRSSAGKAAFAGPVLPIAIVLRSRGVVIFLAVWMIINLATGLLGFAPGIESQIAWEAHIGGFVAGFFGLRWFDRRWQAPEWETTDRRT</sequence>
<dbReference type="PANTHER" id="PTHR43731:SF14">
    <property type="entry name" value="PRESENILIN-ASSOCIATED RHOMBOID-LIKE PROTEIN, MITOCHONDRIAL"/>
    <property type="match status" value="1"/>
</dbReference>
<reference evidence="11" key="1">
    <citation type="submission" date="2017-03" db="EMBL/GenBank/DDBJ databases">
        <authorList>
            <person name="Safronova V.I."/>
            <person name="Sazanova A.L."/>
            <person name="Chirak E.R."/>
        </authorList>
    </citation>
    <scope>NUCLEOTIDE SEQUENCE [LARGE SCALE GENOMIC DNA]</scope>
    <source>
        <strain evidence="11">Ach-343</strain>
    </source>
</reference>
<dbReference type="GO" id="GO:0016020">
    <property type="term" value="C:membrane"/>
    <property type="evidence" value="ECO:0007669"/>
    <property type="project" value="UniProtKB-SubCell"/>
</dbReference>
<dbReference type="SUPFAM" id="SSF144091">
    <property type="entry name" value="Rhomboid-like"/>
    <property type="match status" value="1"/>
</dbReference>
<feature type="transmembrane region" description="Helical" evidence="8">
    <location>
        <begin position="86"/>
        <end position="104"/>
    </location>
</feature>
<feature type="domain" description="Peptidase S54 rhomboid" evidence="9">
    <location>
        <begin position="80"/>
        <end position="232"/>
    </location>
</feature>
<dbReference type="Pfam" id="PF01694">
    <property type="entry name" value="Rhomboid"/>
    <property type="match status" value="1"/>
</dbReference>
<dbReference type="InterPro" id="IPR035952">
    <property type="entry name" value="Rhomboid-like_sf"/>
</dbReference>
<dbReference type="InterPro" id="IPR022764">
    <property type="entry name" value="Peptidase_S54_rhomboid_dom"/>
</dbReference>
<evidence type="ECO:0000256" key="3">
    <source>
        <dbReference type="ARBA" id="ARBA00022692"/>
    </source>
</evidence>
<keyword evidence="10" id="KW-0645">Protease</keyword>
<evidence type="ECO:0000259" key="9">
    <source>
        <dbReference type="Pfam" id="PF01694"/>
    </source>
</evidence>
<comment type="similarity">
    <text evidence="2">Belongs to the peptidase S54 family.</text>
</comment>
<gene>
    <name evidence="10" type="ORF">B5V02_01130</name>
</gene>
<evidence type="ECO:0000313" key="11">
    <source>
        <dbReference type="Proteomes" id="UP000248616"/>
    </source>
</evidence>
<dbReference type="InterPro" id="IPR050925">
    <property type="entry name" value="Rhomboid_protease_S54"/>
</dbReference>
<evidence type="ECO:0000256" key="8">
    <source>
        <dbReference type="SAM" id="Phobius"/>
    </source>
</evidence>
<dbReference type="AlphaFoldDB" id="A0A2W7EAB1"/>
<organism evidence="10 11">
    <name type="scientific">Mesorhizobium kowhaii</name>
    <dbReference type="NCBI Taxonomy" id="1300272"/>
    <lineage>
        <taxon>Bacteria</taxon>
        <taxon>Pseudomonadati</taxon>
        <taxon>Pseudomonadota</taxon>
        <taxon>Alphaproteobacteria</taxon>
        <taxon>Hyphomicrobiales</taxon>
        <taxon>Phyllobacteriaceae</taxon>
        <taxon>Mesorhizobium</taxon>
    </lineage>
</organism>
<dbReference type="GO" id="GO:0006508">
    <property type="term" value="P:proteolysis"/>
    <property type="evidence" value="ECO:0007669"/>
    <property type="project" value="UniProtKB-KW"/>
</dbReference>
<accession>A0A2W7EAB1</accession>
<keyword evidence="4" id="KW-0378">Hydrolase</keyword>
<dbReference type="Proteomes" id="UP000248616">
    <property type="component" value="Unassembled WGS sequence"/>
</dbReference>
<feature type="transmembrane region" description="Helical" evidence="8">
    <location>
        <begin position="56"/>
        <end position="74"/>
    </location>
</feature>
<dbReference type="RefSeq" id="WP_111542440.1">
    <property type="nucleotide sequence ID" value="NZ_MZXV01000010.1"/>
</dbReference>
<evidence type="ECO:0000313" key="10">
    <source>
        <dbReference type="EMBL" id="PZV40196.1"/>
    </source>
</evidence>
<evidence type="ECO:0000256" key="5">
    <source>
        <dbReference type="ARBA" id="ARBA00022989"/>
    </source>
</evidence>
<keyword evidence="6 8" id="KW-0472">Membrane</keyword>
<dbReference type="GO" id="GO:0004252">
    <property type="term" value="F:serine-type endopeptidase activity"/>
    <property type="evidence" value="ECO:0007669"/>
    <property type="project" value="InterPro"/>
</dbReference>
<evidence type="ECO:0000256" key="1">
    <source>
        <dbReference type="ARBA" id="ARBA00004141"/>
    </source>
</evidence>
<evidence type="ECO:0000256" key="2">
    <source>
        <dbReference type="ARBA" id="ARBA00009045"/>
    </source>
</evidence>
<proteinExistence type="inferred from homology"/>
<dbReference type="OrthoDB" id="9797190at2"/>
<dbReference type="EMBL" id="MZXV01000010">
    <property type="protein sequence ID" value="PZV40196.1"/>
    <property type="molecule type" value="Genomic_DNA"/>
</dbReference>
<comment type="caution">
    <text evidence="10">The sequence shown here is derived from an EMBL/GenBank/DDBJ whole genome shotgun (WGS) entry which is preliminary data.</text>
</comment>
<name>A0A2W7EAB1_9HYPH</name>
<feature type="transmembrane region" description="Helical" evidence="8">
    <location>
        <begin position="142"/>
        <end position="163"/>
    </location>
</feature>
<feature type="transmembrane region" description="Helical" evidence="8">
    <location>
        <begin position="25"/>
        <end position="44"/>
    </location>
</feature>
<protein>
    <submittedName>
        <fullName evidence="10">Rhomboid family intramembrane serine protease</fullName>
    </submittedName>
</protein>